<name>A0A8J4T0A8_9TREM</name>
<feature type="compositionally biased region" description="Polar residues" evidence="1">
    <location>
        <begin position="1"/>
        <end position="31"/>
    </location>
</feature>
<evidence type="ECO:0000256" key="1">
    <source>
        <dbReference type="SAM" id="MobiDB-lite"/>
    </source>
</evidence>
<keyword evidence="3" id="KW-1185">Reference proteome</keyword>
<protein>
    <submittedName>
        <fullName evidence="2">Uncharacterized protein</fullName>
    </submittedName>
</protein>
<accession>A0A8J4T0A8</accession>
<sequence>ADVNNSPSQSSLNRPSQPLRNNGNNENTQLVSELPYPEFQKKFSSWANIKWD</sequence>
<dbReference type="Proteomes" id="UP000748531">
    <property type="component" value="Unassembled WGS sequence"/>
</dbReference>
<dbReference type="AlphaFoldDB" id="A0A8J4T0A8"/>
<dbReference type="EMBL" id="LUCH01002671">
    <property type="protein sequence ID" value="KAF5401150.1"/>
    <property type="molecule type" value="Genomic_DNA"/>
</dbReference>
<reference evidence="2" key="1">
    <citation type="submission" date="2019-05" db="EMBL/GenBank/DDBJ databases">
        <title>Annotation for the trematode Paragonimus heterotremus.</title>
        <authorList>
            <person name="Choi Y.-J."/>
        </authorList>
    </citation>
    <scope>NUCLEOTIDE SEQUENCE</scope>
    <source>
        <strain evidence="2">LC</strain>
    </source>
</reference>
<evidence type="ECO:0000313" key="3">
    <source>
        <dbReference type="Proteomes" id="UP000748531"/>
    </source>
</evidence>
<gene>
    <name evidence="2" type="ORF">PHET_05338</name>
</gene>
<organism evidence="2 3">
    <name type="scientific">Paragonimus heterotremus</name>
    <dbReference type="NCBI Taxonomy" id="100268"/>
    <lineage>
        <taxon>Eukaryota</taxon>
        <taxon>Metazoa</taxon>
        <taxon>Spiralia</taxon>
        <taxon>Lophotrochozoa</taxon>
        <taxon>Platyhelminthes</taxon>
        <taxon>Trematoda</taxon>
        <taxon>Digenea</taxon>
        <taxon>Plagiorchiida</taxon>
        <taxon>Troglotremata</taxon>
        <taxon>Troglotrematidae</taxon>
        <taxon>Paragonimus</taxon>
    </lineage>
</organism>
<feature type="region of interest" description="Disordered" evidence="1">
    <location>
        <begin position="1"/>
        <end position="33"/>
    </location>
</feature>
<proteinExistence type="predicted"/>
<feature type="non-terminal residue" evidence="2">
    <location>
        <position position="1"/>
    </location>
</feature>
<comment type="caution">
    <text evidence="2">The sequence shown here is derived from an EMBL/GenBank/DDBJ whole genome shotgun (WGS) entry which is preliminary data.</text>
</comment>
<evidence type="ECO:0000313" key="2">
    <source>
        <dbReference type="EMBL" id="KAF5401150.1"/>
    </source>
</evidence>